<name>A0A067PAQ5_9AGAM</name>
<dbReference type="STRING" id="933084.A0A067PAQ5"/>
<dbReference type="OrthoDB" id="10249433at2759"/>
<accession>A0A067PAQ5</accession>
<evidence type="ECO:0000313" key="2">
    <source>
        <dbReference type="EMBL" id="KDQ50905.1"/>
    </source>
</evidence>
<keyword evidence="3" id="KW-1185">Reference proteome</keyword>
<reference evidence="3" key="1">
    <citation type="journal article" date="2014" name="Proc. Natl. Acad. Sci. U.S.A.">
        <title>Extensive sampling of basidiomycete genomes demonstrates inadequacy of the white-rot/brown-rot paradigm for wood decay fungi.</title>
        <authorList>
            <person name="Riley R."/>
            <person name="Salamov A.A."/>
            <person name="Brown D.W."/>
            <person name="Nagy L.G."/>
            <person name="Floudas D."/>
            <person name="Held B.W."/>
            <person name="Levasseur A."/>
            <person name="Lombard V."/>
            <person name="Morin E."/>
            <person name="Otillar R."/>
            <person name="Lindquist E.A."/>
            <person name="Sun H."/>
            <person name="LaButti K.M."/>
            <person name="Schmutz J."/>
            <person name="Jabbour D."/>
            <person name="Luo H."/>
            <person name="Baker S.E."/>
            <person name="Pisabarro A.G."/>
            <person name="Walton J.D."/>
            <person name="Blanchette R.A."/>
            <person name="Henrissat B."/>
            <person name="Martin F."/>
            <person name="Cullen D."/>
            <person name="Hibbett D.S."/>
            <person name="Grigoriev I.V."/>
        </authorList>
    </citation>
    <scope>NUCLEOTIDE SEQUENCE [LARGE SCALE GENOMIC DNA]</scope>
    <source>
        <strain evidence="3">MUCL 33604</strain>
    </source>
</reference>
<dbReference type="Pfam" id="PF12146">
    <property type="entry name" value="Hydrolase_4"/>
    <property type="match status" value="1"/>
</dbReference>
<dbReference type="InterPro" id="IPR051044">
    <property type="entry name" value="MAG_DAG_Lipase"/>
</dbReference>
<gene>
    <name evidence="2" type="ORF">JAAARDRAFT_41687</name>
</gene>
<dbReference type="InterPro" id="IPR029058">
    <property type="entry name" value="AB_hydrolase_fold"/>
</dbReference>
<proteinExistence type="predicted"/>
<dbReference type="EMBL" id="KL197754">
    <property type="protein sequence ID" value="KDQ50905.1"/>
    <property type="molecule type" value="Genomic_DNA"/>
</dbReference>
<dbReference type="InterPro" id="IPR022742">
    <property type="entry name" value="Hydrolase_4"/>
</dbReference>
<protein>
    <recommendedName>
        <fullName evidence="1">Serine aminopeptidase S33 domain-containing protein</fullName>
    </recommendedName>
</protein>
<feature type="domain" description="Serine aminopeptidase S33" evidence="1">
    <location>
        <begin position="33"/>
        <end position="290"/>
    </location>
</feature>
<dbReference type="FunCoup" id="A0A067PAQ5">
    <property type="interactions" value="145"/>
</dbReference>
<dbReference type="HOGENOM" id="CLU_026209_5_2_1"/>
<dbReference type="InParanoid" id="A0A067PAQ5"/>
<evidence type="ECO:0000313" key="3">
    <source>
        <dbReference type="Proteomes" id="UP000027265"/>
    </source>
</evidence>
<dbReference type="Gene3D" id="3.40.50.1820">
    <property type="entry name" value="alpha/beta hydrolase"/>
    <property type="match status" value="1"/>
</dbReference>
<dbReference type="Proteomes" id="UP000027265">
    <property type="component" value="Unassembled WGS sequence"/>
</dbReference>
<dbReference type="AlphaFoldDB" id="A0A067PAQ5"/>
<dbReference type="SUPFAM" id="SSF53474">
    <property type="entry name" value="alpha/beta-Hydrolases"/>
    <property type="match status" value="1"/>
</dbReference>
<dbReference type="PANTHER" id="PTHR11614">
    <property type="entry name" value="PHOSPHOLIPASE-RELATED"/>
    <property type="match status" value="1"/>
</dbReference>
<sequence length="321" mass="35156">MSKSSTYTENWVAGPQRTQFYTRLYPSLPISSPPKALIVFIHGFIDHVGRYEAYHALLAGSGYTVFTYDQRGFGRTALDKAYNKGKNGVGAYAKTSWNEQFQDMEWAILYARQLYPGLPTYLMGQSMGGGLVLGFPTRPSPPPSDSIVQSLAGVIATSPLLLQTTPVPSLVVWAGSKVALVVPYLQFPAEVSAKDLCHDPEVVAEAEADPLLKHIGCLKGTTDMFIGGSSVLHTDYKNWPQDLPILMIHGTADKVTSPKASESFYAKLDAADKKLTLYPGAYHETMHEPEGIKEEVINEIVAWLDAHADSGLVREGHIVLR</sequence>
<evidence type="ECO:0000259" key="1">
    <source>
        <dbReference type="Pfam" id="PF12146"/>
    </source>
</evidence>
<organism evidence="2 3">
    <name type="scientific">Jaapia argillacea MUCL 33604</name>
    <dbReference type="NCBI Taxonomy" id="933084"/>
    <lineage>
        <taxon>Eukaryota</taxon>
        <taxon>Fungi</taxon>
        <taxon>Dikarya</taxon>
        <taxon>Basidiomycota</taxon>
        <taxon>Agaricomycotina</taxon>
        <taxon>Agaricomycetes</taxon>
        <taxon>Agaricomycetidae</taxon>
        <taxon>Jaapiales</taxon>
        <taxon>Jaapiaceae</taxon>
        <taxon>Jaapia</taxon>
    </lineage>
</organism>